<feature type="transmembrane region" description="Helical" evidence="2">
    <location>
        <begin position="177"/>
        <end position="197"/>
    </location>
</feature>
<feature type="compositionally biased region" description="Polar residues" evidence="1">
    <location>
        <begin position="1184"/>
        <end position="1193"/>
    </location>
</feature>
<gene>
    <name evidence="3" type="ORF">PTTW11_03788</name>
</gene>
<feature type="region of interest" description="Disordered" evidence="1">
    <location>
        <begin position="1017"/>
        <end position="1060"/>
    </location>
</feature>
<sequence>MGFSFHGHKRDVDAEKHLRRMHKTTPFIESPLVGADHKDLVFSQRHEANSVELFFDLFFVANLATFTAYHSITDGDYLLGYIGFFGILWSCWFQITLHDVRFARDSLYERVCKTIQFIVFVGLALVGSQFNPASTKGKMNSTNFRILCYTLVISRGLLAIQYLVVLFFTWRAKYSKLFLPLILMFAIYAVSMAAFAGMTPAFSVNLEFNNKRRLVYLVWYVVMVLEAIAVITISCFWRMLSFKKTHLMERMSLLTIIVIGEGAIGVTKTVSRIMGKHGLEVEGCFLIMCIIVVLVLIWALYFDNFPHGHYGTIRQQIWSLLHFPFQLGIVGIVEGAQQIALARFITKNARKITNTIVKHCQKENLDGEKLQDSLMQLLEYFQLNKKAETRDYFLDARSAIWAVGNSTGICSPENAATYTLGDEAKDSTWPDALEQVISNISNGMYTGLGMKLPVDKLEKYSPLEVGLGAWRLVYLYAWCSFCLIMICLILFLFLIRRHKADLFDYTSIISRSLALGVGGAMLALMADSTRLYAAIESPALLPIIVVLLFSILVVDKISVLYCNKKLEKSNLPYALEYEEHGHHKHGHHEHLEHDSPKMLGSGHHKGPLHNRAAHGSIAGPEEMLKAARWSAQPEDVRPLTAHSTGYHTPHQEYALEPLRSPALHVPSPDLEVHTEYVGSAPGGYAPEEMIRVDRGFLREARTGLEAALKQLDRVSCCGAEHEESMSIPKEVAGDDASVKVARFLDGRRVVDSPLPSPALLSRPTTESYDGTDSFYNGEAGSESGWTDCDVHRDERRRKDSAFEVSAQPDPIKDDALTAVPVKEAVEQQEPNGDDYSQDPCTPMTIAFGPKKDLDWLRFSYLIRNDQLSFDDIAALVTRSFPDDNTSKFKEDVRQRSSVVEIPDSGDIALSVAVYESGRNQQLGTCDVSPLEEQPPGFTFGHVGGVTIRRVTSSEARDDDSVRRCKPAPLRAQTEDDQTRSRGEWGKPLRDTYGNEGEAVYSCFSSDSSIFSIEHTSKLSNPANKTRSPTTSWWKPKRKREGTSQELTTLSSPPPVPPKDHTARLWQRMSKNTLKAHPTIRKLERKSHFTLSCSSKEKSSRHSNVSTHVPVHRSSDWYIAYRRECASLLGKPDNQQHASPHILSSMRYSSRPRFSDTLKSSGNGKTHRSSHGSSKSAHSRPRSSQAAKVSSRSIHQPYKPSPLKKVTRAASLNLNKELPPLPPEGRRITHKAFTVTLREVVGVRKVAIKKVVNEYVREMAKAY</sequence>
<evidence type="ECO:0000313" key="3">
    <source>
        <dbReference type="EMBL" id="CAE7024614.1"/>
    </source>
</evidence>
<feature type="transmembrane region" description="Helical" evidence="2">
    <location>
        <begin position="217"/>
        <end position="240"/>
    </location>
</feature>
<name>A0A6S6VXE2_9PLEO</name>
<feature type="region of interest" description="Disordered" evidence="1">
    <location>
        <begin position="1130"/>
        <end position="1203"/>
    </location>
</feature>
<dbReference type="Proteomes" id="UP000472372">
    <property type="component" value="Chromosome 3"/>
</dbReference>
<reference evidence="3" key="1">
    <citation type="submission" date="2021-02" db="EMBL/GenBank/DDBJ databases">
        <authorList>
            <person name="Syme A R."/>
            <person name="Syme A R."/>
            <person name="Moolhuijzen P."/>
        </authorList>
    </citation>
    <scope>NUCLEOTIDE SEQUENCE</scope>
    <source>
        <strain evidence="3">W1-1</strain>
    </source>
</reference>
<feature type="transmembrane region" description="Helical" evidence="2">
    <location>
        <begin position="281"/>
        <end position="301"/>
    </location>
</feature>
<accession>A0A6S6VXE2</accession>
<feature type="transmembrane region" description="Helical" evidence="2">
    <location>
        <begin position="321"/>
        <end position="342"/>
    </location>
</feature>
<feature type="region of interest" description="Disordered" evidence="1">
    <location>
        <begin position="755"/>
        <end position="790"/>
    </location>
</feature>
<feature type="region of interest" description="Disordered" evidence="1">
    <location>
        <begin position="951"/>
        <end position="990"/>
    </location>
</feature>
<feature type="compositionally biased region" description="Polar residues" evidence="1">
    <location>
        <begin position="1017"/>
        <end position="1032"/>
    </location>
</feature>
<feature type="transmembrane region" description="Helical" evidence="2">
    <location>
        <begin position="53"/>
        <end position="72"/>
    </location>
</feature>
<evidence type="ECO:0000256" key="1">
    <source>
        <dbReference type="SAM" id="MobiDB-lite"/>
    </source>
</evidence>
<dbReference type="PANTHER" id="PTHR42101:SF1">
    <property type="entry name" value="LOW TEMPERATURE REQUIREMENT A"/>
    <property type="match status" value="1"/>
</dbReference>
<keyword evidence="2" id="KW-0812">Transmembrane</keyword>
<dbReference type="EMBL" id="HG992979">
    <property type="protein sequence ID" value="CAE7024614.1"/>
    <property type="molecule type" value="Genomic_DNA"/>
</dbReference>
<feature type="region of interest" description="Disordered" evidence="1">
    <location>
        <begin position="1086"/>
        <end position="1108"/>
    </location>
</feature>
<dbReference type="AlphaFoldDB" id="A0A6S6VXE2"/>
<proteinExistence type="predicted"/>
<feature type="transmembrane region" description="Helical" evidence="2">
    <location>
        <begin position="539"/>
        <end position="561"/>
    </location>
</feature>
<feature type="transmembrane region" description="Helical" evidence="2">
    <location>
        <begin position="78"/>
        <end position="95"/>
    </location>
</feature>
<dbReference type="InterPro" id="IPR010640">
    <property type="entry name" value="Low_temperature_requirement_A"/>
</dbReference>
<feature type="region of interest" description="Disordered" evidence="1">
    <location>
        <begin position="582"/>
        <end position="614"/>
    </location>
</feature>
<keyword evidence="2" id="KW-0472">Membrane</keyword>
<feature type="compositionally biased region" description="Polar residues" evidence="1">
    <location>
        <begin position="762"/>
        <end position="774"/>
    </location>
</feature>
<keyword evidence="2" id="KW-1133">Transmembrane helix</keyword>
<feature type="transmembrane region" description="Helical" evidence="2">
    <location>
        <begin position="473"/>
        <end position="496"/>
    </location>
</feature>
<feature type="transmembrane region" description="Helical" evidence="2">
    <location>
        <begin position="107"/>
        <end position="126"/>
    </location>
</feature>
<feature type="compositionally biased region" description="Basic and acidic residues" evidence="1">
    <location>
        <begin position="972"/>
        <end position="989"/>
    </location>
</feature>
<dbReference type="PANTHER" id="PTHR42101">
    <property type="entry name" value="CHROMOSOME 16, WHOLE GENOME SHOTGUN SEQUENCE"/>
    <property type="match status" value="1"/>
</dbReference>
<evidence type="ECO:0000313" key="4">
    <source>
        <dbReference type="Proteomes" id="UP000472372"/>
    </source>
</evidence>
<evidence type="ECO:0000256" key="2">
    <source>
        <dbReference type="SAM" id="Phobius"/>
    </source>
</evidence>
<feature type="transmembrane region" description="Helical" evidence="2">
    <location>
        <begin position="146"/>
        <end position="170"/>
    </location>
</feature>
<feature type="transmembrane region" description="Helical" evidence="2">
    <location>
        <begin position="508"/>
        <end position="527"/>
    </location>
</feature>
<organism evidence="3 4">
    <name type="scientific">Pyrenophora teres f. teres</name>
    <dbReference type="NCBI Taxonomy" id="97479"/>
    <lineage>
        <taxon>Eukaryota</taxon>
        <taxon>Fungi</taxon>
        <taxon>Dikarya</taxon>
        <taxon>Ascomycota</taxon>
        <taxon>Pezizomycotina</taxon>
        <taxon>Dothideomycetes</taxon>
        <taxon>Pleosporomycetidae</taxon>
        <taxon>Pleosporales</taxon>
        <taxon>Pleosporineae</taxon>
        <taxon>Pleosporaceae</taxon>
        <taxon>Pyrenophora</taxon>
    </lineage>
</organism>
<dbReference type="Pfam" id="PF06772">
    <property type="entry name" value="LtrA"/>
    <property type="match status" value="1"/>
</dbReference>
<feature type="compositionally biased region" description="Basic residues" evidence="1">
    <location>
        <begin position="602"/>
        <end position="612"/>
    </location>
</feature>
<protein>
    <submittedName>
        <fullName evidence="3">Low temperature requirement a protein</fullName>
    </submittedName>
</protein>